<gene>
    <name evidence="2" type="ORF">PXEA_LOCUS8044</name>
</gene>
<reference evidence="2" key="1">
    <citation type="submission" date="2018-11" db="EMBL/GenBank/DDBJ databases">
        <authorList>
            <consortium name="Pathogen Informatics"/>
        </authorList>
    </citation>
    <scope>NUCLEOTIDE SEQUENCE</scope>
</reference>
<dbReference type="AlphaFoldDB" id="A0A3S4ZXR8"/>
<organism evidence="2 3">
    <name type="scientific">Protopolystoma xenopodis</name>
    <dbReference type="NCBI Taxonomy" id="117903"/>
    <lineage>
        <taxon>Eukaryota</taxon>
        <taxon>Metazoa</taxon>
        <taxon>Spiralia</taxon>
        <taxon>Lophotrochozoa</taxon>
        <taxon>Platyhelminthes</taxon>
        <taxon>Monogenea</taxon>
        <taxon>Polyopisthocotylea</taxon>
        <taxon>Polystomatidea</taxon>
        <taxon>Polystomatidae</taxon>
        <taxon>Protopolystoma</taxon>
    </lineage>
</organism>
<accession>A0A3S4ZXR8</accession>
<feature type="compositionally biased region" description="Basic and acidic residues" evidence="1">
    <location>
        <begin position="1"/>
        <end position="12"/>
    </location>
</feature>
<dbReference type="EMBL" id="CAAALY010021714">
    <property type="protein sequence ID" value="VEL14604.1"/>
    <property type="molecule type" value="Genomic_DNA"/>
</dbReference>
<name>A0A3S4ZXR8_9PLAT</name>
<evidence type="ECO:0000313" key="3">
    <source>
        <dbReference type="Proteomes" id="UP000784294"/>
    </source>
</evidence>
<evidence type="ECO:0000313" key="2">
    <source>
        <dbReference type="EMBL" id="VEL14604.1"/>
    </source>
</evidence>
<comment type="caution">
    <text evidence="2">The sequence shown here is derived from an EMBL/GenBank/DDBJ whole genome shotgun (WGS) entry which is preliminary data.</text>
</comment>
<proteinExistence type="predicted"/>
<feature type="compositionally biased region" description="Low complexity" evidence="1">
    <location>
        <begin position="85"/>
        <end position="107"/>
    </location>
</feature>
<feature type="compositionally biased region" description="Polar residues" evidence="1">
    <location>
        <begin position="108"/>
        <end position="125"/>
    </location>
</feature>
<keyword evidence="3" id="KW-1185">Reference proteome</keyword>
<feature type="region of interest" description="Disordered" evidence="1">
    <location>
        <begin position="1"/>
        <end position="130"/>
    </location>
</feature>
<dbReference type="Proteomes" id="UP000784294">
    <property type="component" value="Unassembled WGS sequence"/>
</dbReference>
<sequence length="260" mass="28154">MMPKESTRKQSIDFEGALSHQSNASGYDNAGGGGSSQNPAPFGIEALSDLQDKNDMDASIDSKNDKISLDFRDQEVPGGDGGQTSSGLGLNTCPSISSSLSQSITIQPRSASDTRQPVDSQSLTSLGPVLRHDEAEIMEASENPDSASDTSAIPSRVTFQHLYPGQRGQLHDRAAFDVANRSQLKIAAELAKERQQFENQVAPGVGEDQHNEVEIDNLSSKEADEVSQTQRTLDADQEMVGRLFFIALLFMIHFCKLLHC</sequence>
<evidence type="ECO:0000256" key="1">
    <source>
        <dbReference type="SAM" id="MobiDB-lite"/>
    </source>
</evidence>
<feature type="compositionally biased region" description="Basic and acidic residues" evidence="1">
    <location>
        <begin position="50"/>
        <end position="75"/>
    </location>
</feature>
<protein>
    <submittedName>
        <fullName evidence="2">Uncharacterized protein</fullName>
    </submittedName>
</protein>